<feature type="region of interest" description="Disordered" evidence="1">
    <location>
        <begin position="2027"/>
        <end position="2047"/>
    </location>
</feature>
<keyword evidence="3" id="KW-1185">Reference proteome</keyword>
<proteinExistence type="predicted"/>
<feature type="compositionally biased region" description="Acidic residues" evidence="1">
    <location>
        <begin position="1339"/>
        <end position="1359"/>
    </location>
</feature>
<protein>
    <submittedName>
        <fullName evidence="2">Uncharacterized protein</fullName>
    </submittedName>
</protein>
<dbReference type="EMBL" id="JAECZO010000061">
    <property type="protein sequence ID" value="KAK7195767.1"/>
    <property type="molecule type" value="Genomic_DNA"/>
</dbReference>
<name>A0AAW0ENZ2_9TRYP</name>
<comment type="caution">
    <text evidence="2">The sequence shown here is derived from an EMBL/GenBank/DDBJ whole genome shotgun (WGS) entry which is preliminary data.</text>
</comment>
<feature type="compositionally biased region" description="Gly residues" evidence="1">
    <location>
        <begin position="2032"/>
        <end position="2047"/>
    </location>
</feature>
<organism evidence="2 3">
    <name type="scientific">Novymonas esmeraldas</name>
    <dbReference type="NCBI Taxonomy" id="1808958"/>
    <lineage>
        <taxon>Eukaryota</taxon>
        <taxon>Discoba</taxon>
        <taxon>Euglenozoa</taxon>
        <taxon>Kinetoplastea</taxon>
        <taxon>Metakinetoplastina</taxon>
        <taxon>Trypanosomatida</taxon>
        <taxon>Trypanosomatidae</taxon>
        <taxon>Novymonas</taxon>
    </lineage>
</organism>
<evidence type="ECO:0000313" key="2">
    <source>
        <dbReference type="EMBL" id="KAK7195767.1"/>
    </source>
</evidence>
<feature type="region of interest" description="Disordered" evidence="1">
    <location>
        <begin position="1308"/>
        <end position="1375"/>
    </location>
</feature>
<dbReference type="Proteomes" id="UP001430356">
    <property type="component" value="Unassembled WGS sequence"/>
</dbReference>
<evidence type="ECO:0000313" key="3">
    <source>
        <dbReference type="Proteomes" id="UP001430356"/>
    </source>
</evidence>
<reference evidence="2 3" key="1">
    <citation type="journal article" date="2021" name="MBio">
        <title>A New Model Trypanosomatid, Novymonas esmeraldas: Genomic Perception of Its 'Candidatus Pandoraea novymonadis' Endosymbiont.</title>
        <authorList>
            <person name="Zakharova A."/>
            <person name="Saura A."/>
            <person name="Butenko A."/>
            <person name="Podesvova L."/>
            <person name="Warmusova S."/>
            <person name="Kostygov A.Y."/>
            <person name="Nenarokova A."/>
            <person name="Lukes J."/>
            <person name="Opperdoes F.R."/>
            <person name="Yurchenko V."/>
        </authorList>
    </citation>
    <scope>NUCLEOTIDE SEQUENCE [LARGE SCALE GENOMIC DNA]</scope>
    <source>
        <strain evidence="2 3">E262AT.01</strain>
    </source>
</reference>
<evidence type="ECO:0000256" key="1">
    <source>
        <dbReference type="SAM" id="MobiDB-lite"/>
    </source>
</evidence>
<sequence length="3137" mass="345213">MTTDASPVNHYLLLQRADEFSTDAKIDYALRHHRIYGVRGNGGAAVAPTSLSAELERRMLVRTLDELKRGLAFGDRLLPSTPNTGTTFNTNVSAFSSPDCGTSPQFDGPNDGDASNAFIDGADDLDAKPWDTAASSHANHWKWPMEVLYQSYHLWIALDYGRDVFSITRNGVVLVDRAPAIVASLLQVVETTLHAREQDLQQLRAFVENTIADEQTRARVLQQVWNPSVCVSVVLLNVPPEVEKAVPLCRTSASGAESPYGDYHCHRPLQQPTTILYPPEHRRFTALETDSGEFSRCSVVTLLSRCDARTLLHDGTFMDRLRDLLCRYETVYRERCTPQEWPQSSLSASLEYLVRAMPERSPECNTVVFVSNVGTMVSSDTLTFLESTVRRKNVIVSIVALNRVVMFDSPELSPLARFLSSVGGFAVHVDYWLALAAHRLNNEWCRKFEGARCLAQQIFVQLINGFPVAIPGAGRRDLLADAASEPVVLYDGDHDLPDFVVGAATAELLRATAALRFNQGWGVLIDYRDEATPSHVAARYDHDFRRGTISLHYEMHINRPAVYRRLLVSGTKALVDHFCKTRWDAGTASSVLEGNGHWLAYLSLLRLQVDLWMSAEHALMQLVNAGPRQTPMSAVPELSRLSSSEGVLAQWFNCAAVTSVGVFFRLEQVSPSALVSHTRASGTSGAPTEAAARACLRAAMDRRHRLVGREEDLTYLHTEAASAAAASCAHRVFSLVQFFPLHETSAGVDFGLAGAFECRVSCVLCDRVRHDALVSAVLGDVVEAVRERNRATARRDRHLFVLTSHSGENEQGLQLVQASLGTRRMRLLASFMEGALAPAPAVERGAAAAAAAVGRPGTPPTPERCYRYPLMSFPWSLLEALCFRWVLGCGDHYPYVAEEVLSHLVSRRLHSGFTLLVHYTSSLRAVLVRRVGDPATQSDVCLYDVLEALPSTAPAPASQMCIRRIVTPCSRVRATLWAYTRDLAEDLHIATAVFTCKVIATPQQQPGERRLVARQMRERGFSPVVARVESILFALQARYTEYVELRSPPSLGVDGCARLRDRIVNLVSCVGDRSAVVKAHMLQADYVQRLSSGGDAVDPDADVCISVLSPMRFKTILCVLVLECDSNAGAARHVVKVALAALDAHLLEYAITQKYQHRRATPLSAEEETSAATGAAAPSRAAMPECVADRAVVLSLRHLLTVFSAVYGARELMAFMRRASAEAAAAAVAELTDAYAHLGNYAVEVDATHLLRVVQWRCATTDAAPWKSRVQEVLTDVMASQQLSFPTHPTLWLPELKADRARRRWQRRLRKPTADGVGHSPSANTGDDDNGHRGCGSDTDTEEEEDGEEEDGEEKDGEEGGVACEDGTRRGSGSGLDQLPVVVKACALFQSSAGGGGGEAGAECRWLSSALADGGLPRRSALRDRAAWAVPSAASALAAADATAMQLKVRLFVKTVPVDLLELCEEASFHPPQTVVRRTLRLLYYRFTAEEAPAAAVGPPATTAAVATSHQGVSDEAAAAAEMDALFTQPTAVVWDRQRCHTAFHSCADRSSLPDRVERAMQRIAERLQWRAAAYCLHSACCSRPFHELRTRVLAEPVRDAVLSHSVGMRSVPLTESAELRALLCDVVAPALLSSRRFLRATFALTFTQQETNAGRVVPDGAVAEVFHRCVDEDEMWVLRTPPSLSFVVVPNSRYLAERWVLVSATTTPSHAVGEARILVYDAHSTPASLEAVRSYVSHLSTHLCNKITQVSQLHLLKQLRESLNASAELIPPNWGDQFSGGGGGGAPPQAQGGRAAESLFHLRGRNVLEIPIYYKLQHQCRKILQRIQGHYSRLELVAIFNRDQCFLAADDVDGDTFHYLRLVFVRDTAHTVSVTSRPPPLTSSERCPQLVVQLFSATPNASVRRPLQRLQDFCYLLAVQELQGHLNYVQHKMISFNDLVFLQNQRLEPIVVDLRTVLDTAAVDDASSQARDTRQREMALALLFLNLREFKFKPFGVQDEPTHATSNFVEHYNLEKSLRLEPAKDATASTRGGGGGGGDGSGGSSSGGAVRAWRFVKIVDGMTDVLVSCSLHVHPDDAQVIVIDRYLTRIPAERYINGDSESTILAHLTHCVEETRAQLRFFALTSPGLRGSPLMRSSLRATVGDLLRVSQEASSKESSLLRRQHFSLDRVNPAVLPMLVDRVCGALAHYAPRCFTYAASRALKGVVPVPGFSWTWMEAVQNDAAADQLEMYVLCGYDVMDSAEASSPLPPTRVVPYVVPGVPITCITTGESQMSLLGEYQLCEHGCPLLEYRIVLSLSLVDGLSLAIFNLRDTDYVVRLLGYVVQEMEEKSELLEDVLLQRMGYTVPSSYNEADLARNCCGDDTNVIRAKPLSISSDVYRRRVNNVRFRPHPDAERDEPLVVVLEGLYNRGLIVNYVFPAEDAIKVLFDECPQYSLQECVRLVDALLEAGVLCDEPQSALKAQMPILASLPHSEQLRSDARNCRLCEVTGVPADALIACGYHRHILASHIIVEAQNARSGVAEVLARCDALWRAGPRNNVLELAKAIVTLQLKSKQVFGARVPDFSLRRERWRNEDDVLDPTLPTQTQQTVTYARPVDASLHLYTEHLRQLYPSMCVIDLDPNDPHTTSNEVLLNRLRCRYGKATNDSGEVVLFSPHLYYAVIPVVDLLRSRGFQQRYGRLVEALGEEATASPITSSGLFIVEIGFQVVHYALDFFVINGDAVPPGITATVAADFKQALLFDGVLYDAAVRSLAQCLRVQSVVLSGQQTTYEAVANLVKYHPFPPLHCSNVVAAYTITDPRVMRLKSLTPGGAVNNGDLHVGVDGVLYLSPQKHNLLQREQTNEMYTYGGLIIWERAQLFVLLTNTRDVGKAARESNSDLSRLVLSAKQLLLSQLLDSTQQERLDVAWRKFLSDGRAAPTATGRGGAERELPSYDELELLRSYSHRVVLHSYVPVLQMILEPVDWGGDAWRLRAACAQLYPDHVLHVIWRQRGTREAQDTPASAAHARLYDLHPSAPPVVAAAGAAGPIGGYDITRLFVSPCSTGWFAVTLAPGKAEEGGWFLAMECCSNPHRPFGASIVVDELSFYCKPSRDAHQHRVMTVLGEAEQSLVERFVRLVNYAVWSSIVPCTSQFMA</sequence>
<gene>
    <name evidence="2" type="ORF">NESM_000507300</name>
</gene>
<accession>A0AAW0ENZ2</accession>